<keyword evidence="2" id="KW-1185">Reference proteome</keyword>
<comment type="caution">
    <text evidence="1">The sequence shown here is derived from an EMBL/GenBank/DDBJ whole genome shotgun (WGS) entry which is preliminary data.</text>
</comment>
<name>A0ACB8A3J5_9AGAM</name>
<accession>A0ACB8A3J5</accession>
<dbReference type="Proteomes" id="UP000790377">
    <property type="component" value="Unassembled WGS sequence"/>
</dbReference>
<organism evidence="1 2">
    <name type="scientific">Hygrophoropsis aurantiaca</name>
    <dbReference type="NCBI Taxonomy" id="72124"/>
    <lineage>
        <taxon>Eukaryota</taxon>
        <taxon>Fungi</taxon>
        <taxon>Dikarya</taxon>
        <taxon>Basidiomycota</taxon>
        <taxon>Agaricomycotina</taxon>
        <taxon>Agaricomycetes</taxon>
        <taxon>Agaricomycetidae</taxon>
        <taxon>Boletales</taxon>
        <taxon>Coniophorineae</taxon>
        <taxon>Hygrophoropsidaceae</taxon>
        <taxon>Hygrophoropsis</taxon>
    </lineage>
</organism>
<keyword evidence="1" id="KW-0378">Hydrolase</keyword>
<reference evidence="1" key="1">
    <citation type="journal article" date="2021" name="New Phytol.">
        <title>Evolutionary innovations through gain and loss of genes in the ectomycorrhizal Boletales.</title>
        <authorList>
            <person name="Wu G."/>
            <person name="Miyauchi S."/>
            <person name="Morin E."/>
            <person name="Kuo A."/>
            <person name="Drula E."/>
            <person name="Varga T."/>
            <person name="Kohler A."/>
            <person name="Feng B."/>
            <person name="Cao Y."/>
            <person name="Lipzen A."/>
            <person name="Daum C."/>
            <person name="Hundley H."/>
            <person name="Pangilinan J."/>
            <person name="Johnson J."/>
            <person name="Barry K."/>
            <person name="LaButti K."/>
            <person name="Ng V."/>
            <person name="Ahrendt S."/>
            <person name="Min B."/>
            <person name="Choi I.G."/>
            <person name="Park H."/>
            <person name="Plett J.M."/>
            <person name="Magnuson J."/>
            <person name="Spatafora J.W."/>
            <person name="Nagy L.G."/>
            <person name="Henrissat B."/>
            <person name="Grigoriev I.V."/>
            <person name="Yang Z.L."/>
            <person name="Xu J."/>
            <person name="Martin F.M."/>
        </authorList>
    </citation>
    <scope>NUCLEOTIDE SEQUENCE</scope>
    <source>
        <strain evidence="1">ATCC 28755</strain>
    </source>
</reference>
<proteinExistence type="predicted"/>
<gene>
    <name evidence="1" type="ORF">BJ138DRAFT_441728</name>
</gene>
<protein>
    <submittedName>
        <fullName evidence="1">Acyl transferase/acyl hydrolase/lysophospholipase</fullName>
    </submittedName>
</protein>
<evidence type="ECO:0000313" key="2">
    <source>
        <dbReference type="Proteomes" id="UP000790377"/>
    </source>
</evidence>
<evidence type="ECO:0000313" key="1">
    <source>
        <dbReference type="EMBL" id="KAH7907767.1"/>
    </source>
</evidence>
<dbReference type="EMBL" id="MU267873">
    <property type="protein sequence ID" value="KAH7907767.1"/>
    <property type="molecule type" value="Genomic_DNA"/>
</dbReference>
<keyword evidence="1" id="KW-0808">Transferase</keyword>
<sequence>MAEVHKVLSIDGCGFRGLTQLLLLNQLMQRLGDKRGGNPPRPCEVFDLICGTAAGGLVALLVGRLGMDCKTAINTYNNLERDIFEGRVNDIATILTKKGGFNTDTFRKSLLKIVEDVTGKDNTLMRADDKHTRKCKTFVTVSPQTTAPDADVNIIRSYPRPKNAKDPDSALGHHWTIQEAAAGTTRCPLLFFPFKLETDLGDLVFQGANASGFSNPSMIAYIEALDLFGNDSELTFISLGMGLRNLHDYSEPSPDDINSMIENLGGRMNTEDDRLREFARQTRLVATSTRIKDLRVADRMHRSESVQNYYRLDPPRDGRPFVFVDYGQQQLIGDITKAYFKDRQYSKRWTDAVGALQRAAVCAWKWLEVRGYTNDSDPVNSVNGLDPTQIMGECYEWEKKHPGQYISCFTDTGDMMTGPISPSFARGSQLYVRVLVDDNWRFIPQRAGIRFRNQFPVGNGPEFLQQGFPTIETIQIVQGESTVKGFNARGFYTTDVVNVNDLRPAQTDFTQQYQGTWIRRA</sequence>